<dbReference type="PANTHER" id="PTHR12558:SF13">
    <property type="entry name" value="CELL DIVISION CYCLE PROTEIN 27 HOMOLOG"/>
    <property type="match status" value="1"/>
</dbReference>
<evidence type="ECO:0000256" key="2">
    <source>
        <dbReference type="SAM" id="SignalP"/>
    </source>
</evidence>
<reference evidence="3" key="1">
    <citation type="submission" date="2013-03" db="EMBL/GenBank/DDBJ databases">
        <title>Genome Sequence of the Profundibacterium mesophilum strain KAUST100406-0324T from Red Sea, a novel genus in the family Rhodobacteraceae.</title>
        <authorList>
            <person name="Essack M."/>
            <person name="Alam I."/>
            <person name="Lafi F."/>
            <person name="Alawi W."/>
            <person name="Kamanu F."/>
            <person name="Al-Suwailem A."/>
            <person name="Lee O.O."/>
            <person name="Xu Y."/>
            <person name="Bajic V."/>
            <person name="Qian P.-Y."/>
            <person name="Archer J."/>
        </authorList>
    </citation>
    <scope>NUCLEOTIDE SEQUENCE</scope>
    <source>
        <strain evidence="3">KAUST100406-0324</strain>
    </source>
</reference>
<proteinExistence type="predicted"/>
<accession>A0A921TD67</accession>
<dbReference type="Gene3D" id="1.25.40.10">
    <property type="entry name" value="Tetratricopeptide repeat domain"/>
    <property type="match status" value="2"/>
</dbReference>
<feature type="chain" id="PRO_5037174243" evidence="2">
    <location>
        <begin position="25"/>
        <end position="566"/>
    </location>
</feature>
<dbReference type="AlphaFoldDB" id="A0A921TD67"/>
<keyword evidence="2" id="KW-0732">Signal</keyword>
<gene>
    <name evidence="3" type="ORF">PMES_01200</name>
</gene>
<protein>
    <submittedName>
        <fullName evidence="3">TPR domain protein</fullName>
    </submittedName>
</protein>
<evidence type="ECO:0000313" key="3">
    <source>
        <dbReference type="EMBL" id="KAF0676468.1"/>
    </source>
</evidence>
<dbReference type="InterPro" id="IPR011990">
    <property type="entry name" value="TPR-like_helical_dom_sf"/>
</dbReference>
<dbReference type="PROSITE" id="PS50005">
    <property type="entry name" value="TPR"/>
    <property type="match status" value="1"/>
</dbReference>
<dbReference type="SMART" id="SM00028">
    <property type="entry name" value="TPR"/>
    <property type="match status" value="8"/>
</dbReference>
<dbReference type="InterPro" id="IPR019734">
    <property type="entry name" value="TPR_rpt"/>
</dbReference>
<feature type="repeat" description="TPR" evidence="1">
    <location>
        <begin position="464"/>
        <end position="497"/>
    </location>
</feature>
<feature type="signal peptide" evidence="2">
    <location>
        <begin position="1"/>
        <end position="24"/>
    </location>
</feature>
<dbReference type="Proteomes" id="UP000698242">
    <property type="component" value="Unassembled WGS sequence"/>
</dbReference>
<dbReference type="Pfam" id="PF13432">
    <property type="entry name" value="TPR_16"/>
    <property type="match status" value="2"/>
</dbReference>
<dbReference type="OrthoDB" id="9766710at2"/>
<evidence type="ECO:0000256" key="1">
    <source>
        <dbReference type="PROSITE-ProRule" id="PRU00339"/>
    </source>
</evidence>
<comment type="caution">
    <text evidence="3">The sequence shown here is derived from an EMBL/GenBank/DDBJ whole genome shotgun (WGS) entry which is preliminary data.</text>
</comment>
<dbReference type="Pfam" id="PF14559">
    <property type="entry name" value="TPR_19"/>
    <property type="match status" value="1"/>
</dbReference>
<dbReference type="RefSeq" id="WP_159964599.1">
    <property type="nucleotide sequence ID" value="NZ_APKE01000014.1"/>
</dbReference>
<evidence type="ECO:0000313" key="4">
    <source>
        <dbReference type="Proteomes" id="UP000698242"/>
    </source>
</evidence>
<organism evidence="3 4">
    <name type="scientific">Profundibacterium mesophilum KAUST100406-0324</name>
    <dbReference type="NCBI Taxonomy" id="1037889"/>
    <lineage>
        <taxon>Bacteria</taxon>
        <taxon>Pseudomonadati</taxon>
        <taxon>Pseudomonadota</taxon>
        <taxon>Alphaproteobacteria</taxon>
        <taxon>Rhodobacterales</taxon>
        <taxon>Roseobacteraceae</taxon>
        <taxon>Profundibacterium</taxon>
    </lineage>
</organism>
<sequence length="566" mass="61937">MTHSLKRLLLIAALAGAGALPAAAEEAAGPYLAARQATIQNDFREAVRYYVRAMSEDRENTDLMEGALTAYIGLGKIQEAITVASQIIEVKPGSQIANMLTLSRYAHEGDFDGLLAKLDAGQSVGELFDGLVRAWTLVGTGDGDAAIAAFEEVAAARGVEAFGIYHKALALAALGRFQEADAVITDAQALQLDRRGIMAHAQILSQLGRNDAALSKIEEGFGEDVDPILGDLRARLEAGETLDYTVTADAKDGLAEVLFSIANALANESGPAYTLIYARMSQYMRPDHIEATLLVAALLDRLEQYELAIEAYGAVPSDHPAFIAAEMGRAEVLRKSGREDTAIEVVRQLARMRPDNSMIQVSLGDALRESGRHAEAITAYDAAIELFDTDAESQWVVYFARAIARERTDNWTGAEADFLKSLELRPGQPQVLNYLGYSYVERGEKLDTALSMIEQAVAEMPDSGYITDSLGWVFYRLGRYQDAVEPMERAVELMPVDPVVNDHLGDVYWAVGRKLEARFQWSRALSFVENDENDEIDPDRIRAKLERGLDKVLEEEGADPLNLADE</sequence>
<dbReference type="PANTHER" id="PTHR12558">
    <property type="entry name" value="CELL DIVISION CYCLE 16,23,27"/>
    <property type="match status" value="1"/>
</dbReference>
<dbReference type="EMBL" id="APKE01000014">
    <property type="protein sequence ID" value="KAF0676468.1"/>
    <property type="molecule type" value="Genomic_DNA"/>
</dbReference>
<keyword evidence="4" id="KW-1185">Reference proteome</keyword>
<dbReference type="SUPFAM" id="SSF48452">
    <property type="entry name" value="TPR-like"/>
    <property type="match status" value="2"/>
</dbReference>
<keyword evidence="1" id="KW-0802">TPR repeat</keyword>
<name>A0A921TD67_9RHOB</name>